<dbReference type="Proteomes" id="UP000248917">
    <property type="component" value="Unassembled WGS sequence"/>
</dbReference>
<evidence type="ECO:0000313" key="2">
    <source>
        <dbReference type="Proteomes" id="UP000248917"/>
    </source>
</evidence>
<dbReference type="EMBL" id="QKTX01000004">
    <property type="protein sequence ID" value="PZV84490.1"/>
    <property type="molecule type" value="Genomic_DNA"/>
</dbReference>
<protein>
    <submittedName>
        <fullName evidence="1">Uncharacterized protein</fullName>
    </submittedName>
</protein>
<reference evidence="1 2" key="1">
    <citation type="submission" date="2018-06" db="EMBL/GenBank/DDBJ databases">
        <title>Genomic Encyclopedia of Archaeal and Bacterial Type Strains, Phase II (KMG-II): from individual species to whole genera.</title>
        <authorList>
            <person name="Goeker M."/>
        </authorList>
    </citation>
    <scope>NUCLEOTIDE SEQUENCE [LARGE SCALE GENOMIC DNA]</scope>
    <source>
        <strain evidence="1 2">T4</strain>
    </source>
</reference>
<keyword evidence="2" id="KW-1185">Reference proteome</keyword>
<accession>A0A326RU93</accession>
<sequence>MDQFVKKSLLIPLKCHKGRAMSYFFQTGFQSFLGYESKILEFRDKISKSVGGYLD</sequence>
<evidence type="ECO:0000313" key="1">
    <source>
        <dbReference type="EMBL" id="PZV84490.1"/>
    </source>
</evidence>
<proteinExistence type="predicted"/>
<organism evidence="1 2">
    <name type="scientific">Algoriphagus aquaeductus</name>
    <dbReference type="NCBI Taxonomy" id="475299"/>
    <lineage>
        <taxon>Bacteria</taxon>
        <taxon>Pseudomonadati</taxon>
        <taxon>Bacteroidota</taxon>
        <taxon>Cytophagia</taxon>
        <taxon>Cytophagales</taxon>
        <taxon>Cyclobacteriaceae</taxon>
        <taxon>Algoriphagus</taxon>
    </lineage>
</organism>
<dbReference type="AlphaFoldDB" id="A0A326RU93"/>
<name>A0A326RU93_9BACT</name>
<comment type="caution">
    <text evidence="1">The sequence shown here is derived from an EMBL/GenBank/DDBJ whole genome shotgun (WGS) entry which is preliminary data.</text>
</comment>
<gene>
    <name evidence="1" type="ORF">CLV31_104139</name>
</gene>